<evidence type="ECO:0000313" key="13">
    <source>
        <dbReference type="Proteomes" id="UP000245910"/>
    </source>
</evidence>
<dbReference type="GO" id="GO:0030245">
    <property type="term" value="P:cellulose catabolic process"/>
    <property type="evidence" value="ECO:0007669"/>
    <property type="project" value="UniProtKB-UniPathway"/>
</dbReference>
<dbReference type="Gene3D" id="2.60.40.10">
    <property type="entry name" value="Immunoglobulins"/>
    <property type="match status" value="1"/>
</dbReference>
<dbReference type="SUPFAM" id="SSF51445">
    <property type="entry name" value="(Trans)glycosidases"/>
    <property type="match status" value="1"/>
</dbReference>
<dbReference type="EMBL" id="LN649231">
    <property type="protein sequence ID" value="CEI70473.1"/>
    <property type="molecule type" value="Genomic_DNA"/>
</dbReference>
<dbReference type="OrthoDB" id="47059at2759"/>
<comment type="pathway">
    <text evidence="2 10">Glycan metabolism; cellulose degradation.</text>
</comment>
<dbReference type="SUPFAM" id="SSF52279">
    <property type="entry name" value="Beta-D-glucan exohydrolase, C-terminal domain"/>
    <property type="match status" value="1"/>
</dbReference>
<dbReference type="Gene3D" id="3.20.20.300">
    <property type="entry name" value="Glycoside hydrolase, family 3, N-terminal domain"/>
    <property type="match status" value="1"/>
</dbReference>
<sequence>MGSIDKDHAPSRLSLKGSVSLLSGQDFWRTSPNKPLGLGALKFSDGPNGVRGEDWINGAPSAAIPCGTALGASFDVELVSRLANLLSGECKRKDVHGLLAPTMNIHRYPLCGRNFESFSEDPLLSGLIAASFVQGLQAKGIATSPKHFLANEAENGRRWSDSVIEERSLREIYLEPFRIVVEKADPWAIMTAYNSVNGSFCSESKKLLSILRDEWHYKGVVISDWFGTYSTVEAFSAGLDLEMPGPAKFREQDAVMGCLKRGEIEKNQIRDSVTRVMDLLQKTGRIGEPGYPPVARAEEPEYLDSAESRTLLRQAAESSMVLLKNERNTLPLVNRGTKVAVFGHHATEPSLFGGGSASIKVPYSSTPWDAVQETYPNASRGPGVSIERLVPLPNASSLEVRDITLAWYNGDKVSDDACFFSQPLKDTLYMMVEHAPDGLIDRSDFCTSMKFKFTAHQTGPFNVSLSGPGNAQCLVDGEVVLDVQRGLDVSTEDFLFDRSKLEVSRKEPLQLQAGQRYKFEVVNWSSKHKAQNVNREFFIQGSRLGLSPARDDDSALIDAECLAETVDMSIVVVGTGTEWESEGFDRVSMRLPRRQDELILRVAEKCQGQTIVVVNAGSPIDMSTWIDHVDAVIYAWFPGMEFGNALARILIGEVSPCGRLPTTFWDKVGDYPAGYVEELMTADKKIQYREGVFVGYRQESLQSYQPRFGFGHGLSYTTFSCSVKSHAQTSNGNNENFGETVVLTVQNTGTMTASETVLLFVEALDPTTTRPRVELRGFAKTRLLEPGSSQDLDSVLKPRDFAYWDEKDHLWRIDAGSYRVHVAGSRGVGDWKDIEDVIVKFEEGRTVS</sequence>
<dbReference type="InterPro" id="IPR036881">
    <property type="entry name" value="Glyco_hydro_3_C_sf"/>
</dbReference>
<dbReference type="PROSITE" id="PS51820">
    <property type="entry name" value="PA14"/>
    <property type="match status" value="1"/>
</dbReference>
<dbReference type="PANTHER" id="PTHR42715">
    <property type="entry name" value="BETA-GLUCOSIDASE"/>
    <property type="match status" value="1"/>
</dbReference>
<keyword evidence="5 10" id="KW-0378">Hydrolase</keyword>
<dbReference type="Gene3D" id="2.60.120.260">
    <property type="entry name" value="Galactose-binding domain-like"/>
    <property type="match status" value="1"/>
</dbReference>
<dbReference type="InterPro" id="IPR017853">
    <property type="entry name" value="GH"/>
</dbReference>
<dbReference type="Pfam" id="PF01915">
    <property type="entry name" value="Glyco_hydro_3_C"/>
    <property type="match status" value="1"/>
</dbReference>
<dbReference type="AlphaFoldDB" id="A0A2L2TPL5"/>
<dbReference type="InterPro" id="IPR037524">
    <property type="entry name" value="PA14/GLEYA"/>
</dbReference>
<accession>A0A2L2TPL5</accession>
<evidence type="ECO:0000256" key="2">
    <source>
        <dbReference type="ARBA" id="ARBA00004987"/>
    </source>
</evidence>
<evidence type="ECO:0000256" key="10">
    <source>
        <dbReference type="RuleBase" id="RU361161"/>
    </source>
</evidence>
<evidence type="ECO:0000256" key="4">
    <source>
        <dbReference type="ARBA" id="ARBA00012744"/>
    </source>
</evidence>
<evidence type="ECO:0000256" key="9">
    <source>
        <dbReference type="ARBA" id="ARBA00023326"/>
    </source>
</evidence>
<dbReference type="PANTHER" id="PTHR42715:SF10">
    <property type="entry name" value="BETA-GLUCOSIDASE"/>
    <property type="match status" value="1"/>
</dbReference>
<dbReference type="Gene3D" id="3.40.50.1700">
    <property type="entry name" value="Glycoside hydrolase family 3 C-terminal domain"/>
    <property type="match status" value="1"/>
</dbReference>
<reference evidence="13" key="1">
    <citation type="submission" date="2014-10" db="EMBL/GenBank/DDBJ databases">
        <authorList>
            <person name="King R."/>
        </authorList>
    </citation>
    <scope>NUCLEOTIDE SEQUENCE [LARGE SCALE GENOMIC DNA]</scope>
    <source>
        <strain evidence="13">A3/5</strain>
    </source>
</reference>
<dbReference type="STRING" id="56646.A0A2L2TPL5"/>
<keyword evidence="6" id="KW-0325">Glycoprotein</keyword>
<dbReference type="InterPro" id="IPR002772">
    <property type="entry name" value="Glyco_hydro_3_C"/>
</dbReference>
<proteinExistence type="inferred from homology"/>
<evidence type="ECO:0000256" key="5">
    <source>
        <dbReference type="ARBA" id="ARBA00022801"/>
    </source>
</evidence>
<comment type="similarity">
    <text evidence="3 10">Belongs to the glycosyl hydrolase 3 family.</text>
</comment>
<dbReference type="InterPro" id="IPR026891">
    <property type="entry name" value="Fn3-like"/>
</dbReference>
<name>A0A2L2TPL5_9HYPO</name>
<dbReference type="InterPro" id="IPR001764">
    <property type="entry name" value="Glyco_hydro_3_N"/>
</dbReference>
<keyword evidence="13" id="KW-1185">Reference proteome</keyword>
<dbReference type="InterPro" id="IPR019800">
    <property type="entry name" value="Glyco_hydro_3_AS"/>
</dbReference>
<evidence type="ECO:0000256" key="7">
    <source>
        <dbReference type="ARBA" id="ARBA00023277"/>
    </source>
</evidence>
<dbReference type="SMART" id="SM01217">
    <property type="entry name" value="Fn3_like"/>
    <property type="match status" value="1"/>
</dbReference>
<dbReference type="PROSITE" id="PS00775">
    <property type="entry name" value="GLYCOSYL_HYDROL_F3"/>
    <property type="match status" value="1"/>
</dbReference>
<keyword evidence="9 10" id="KW-0624">Polysaccharide degradation</keyword>
<dbReference type="SUPFAM" id="SSF56988">
    <property type="entry name" value="Anthrax protective antigen"/>
    <property type="match status" value="1"/>
</dbReference>
<evidence type="ECO:0000256" key="6">
    <source>
        <dbReference type="ARBA" id="ARBA00023180"/>
    </source>
</evidence>
<organism evidence="12 13">
    <name type="scientific">Fusarium venenatum</name>
    <dbReference type="NCBI Taxonomy" id="56646"/>
    <lineage>
        <taxon>Eukaryota</taxon>
        <taxon>Fungi</taxon>
        <taxon>Dikarya</taxon>
        <taxon>Ascomycota</taxon>
        <taxon>Pezizomycotina</taxon>
        <taxon>Sordariomycetes</taxon>
        <taxon>Hypocreomycetidae</taxon>
        <taxon>Hypocreales</taxon>
        <taxon>Nectriaceae</taxon>
        <taxon>Fusarium</taxon>
    </lineage>
</organism>
<evidence type="ECO:0000256" key="3">
    <source>
        <dbReference type="ARBA" id="ARBA00005336"/>
    </source>
</evidence>
<feature type="domain" description="PA14" evidence="11">
    <location>
        <begin position="398"/>
        <end position="560"/>
    </location>
</feature>
<evidence type="ECO:0000256" key="8">
    <source>
        <dbReference type="ARBA" id="ARBA00023295"/>
    </source>
</evidence>
<dbReference type="UniPathway" id="UPA00696"/>
<dbReference type="Proteomes" id="UP000245910">
    <property type="component" value="Chromosome III"/>
</dbReference>
<dbReference type="InterPro" id="IPR036962">
    <property type="entry name" value="Glyco_hydro_3_N_sf"/>
</dbReference>
<dbReference type="EC" id="3.2.1.21" evidence="4 10"/>
<keyword evidence="8 10" id="KW-0326">Glycosidase</keyword>
<protein>
    <recommendedName>
        <fullName evidence="4 10">beta-glucosidase</fullName>
        <ecNumber evidence="4 10">3.2.1.21</ecNumber>
    </recommendedName>
</protein>
<dbReference type="Pfam" id="PF00933">
    <property type="entry name" value="Glyco_hydro_3"/>
    <property type="match status" value="1"/>
</dbReference>
<dbReference type="InterPro" id="IPR013783">
    <property type="entry name" value="Ig-like_fold"/>
</dbReference>
<dbReference type="PRINTS" id="PR00133">
    <property type="entry name" value="GLHYDRLASE3"/>
</dbReference>
<dbReference type="Pfam" id="PF14310">
    <property type="entry name" value="Fn3-like"/>
    <property type="match status" value="1"/>
</dbReference>
<dbReference type="GO" id="GO:0008422">
    <property type="term" value="F:beta-glucosidase activity"/>
    <property type="evidence" value="ECO:0007669"/>
    <property type="project" value="UniProtKB-EC"/>
</dbReference>
<comment type="catalytic activity">
    <reaction evidence="1 10">
        <text>Hydrolysis of terminal, non-reducing beta-D-glucosyl residues with release of beta-D-glucose.</text>
        <dbReference type="EC" id="3.2.1.21"/>
    </reaction>
</comment>
<dbReference type="InterPro" id="IPR050288">
    <property type="entry name" value="Cellulose_deg_GH3"/>
</dbReference>
<evidence type="ECO:0000256" key="1">
    <source>
        <dbReference type="ARBA" id="ARBA00000448"/>
    </source>
</evidence>
<evidence type="ECO:0000313" key="12">
    <source>
        <dbReference type="EMBL" id="CEI70473.1"/>
    </source>
</evidence>
<keyword evidence="7 10" id="KW-0119">Carbohydrate metabolism</keyword>
<evidence type="ECO:0000259" key="11">
    <source>
        <dbReference type="PROSITE" id="PS51820"/>
    </source>
</evidence>